<dbReference type="InterPro" id="IPR010781">
    <property type="entry name" value="DUF1376"/>
</dbReference>
<keyword evidence="1" id="KW-0175">Coiled coil</keyword>
<dbReference type="Proteomes" id="UP001523003">
    <property type="component" value="Unassembled WGS sequence"/>
</dbReference>
<accession>A0ABT0P722</accession>
<comment type="caution">
    <text evidence="3">The sequence shown here is derived from an EMBL/GenBank/DDBJ whole genome shotgun (WGS) entry which is preliminary data.</text>
</comment>
<feature type="compositionally biased region" description="Basic and acidic residues" evidence="2">
    <location>
        <begin position="203"/>
        <end position="221"/>
    </location>
</feature>
<proteinExistence type="predicted"/>
<feature type="region of interest" description="Disordered" evidence="2">
    <location>
        <begin position="192"/>
        <end position="221"/>
    </location>
</feature>
<organism evidence="3 4">
    <name type="scientific">Bartonella bilalgolemii</name>
    <dbReference type="NCBI Taxonomy" id="2942911"/>
    <lineage>
        <taxon>Bacteria</taxon>
        <taxon>Pseudomonadati</taxon>
        <taxon>Pseudomonadota</taxon>
        <taxon>Alphaproteobacteria</taxon>
        <taxon>Hyphomicrobiales</taxon>
        <taxon>Bartonellaceae</taxon>
        <taxon>Bartonella</taxon>
    </lineage>
</organism>
<protein>
    <submittedName>
        <fullName evidence="3">YdaU family protein</fullName>
    </submittedName>
</protein>
<dbReference type="Pfam" id="PF07120">
    <property type="entry name" value="DUF1376"/>
    <property type="match status" value="1"/>
</dbReference>
<feature type="non-terminal residue" evidence="3">
    <location>
        <position position="282"/>
    </location>
</feature>
<evidence type="ECO:0000313" key="3">
    <source>
        <dbReference type="EMBL" id="MCL6229266.1"/>
    </source>
</evidence>
<evidence type="ECO:0000313" key="4">
    <source>
        <dbReference type="Proteomes" id="UP001523003"/>
    </source>
</evidence>
<gene>
    <name evidence="3" type="ORF">M4Z11_01335</name>
</gene>
<evidence type="ECO:0000256" key="1">
    <source>
        <dbReference type="SAM" id="Coils"/>
    </source>
</evidence>
<dbReference type="EMBL" id="JAMCOF010000002">
    <property type="protein sequence ID" value="MCL6229266.1"/>
    <property type="molecule type" value="Genomic_DNA"/>
</dbReference>
<keyword evidence="4" id="KW-1185">Reference proteome</keyword>
<evidence type="ECO:0000256" key="2">
    <source>
        <dbReference type="SAM" id="MobiDB-lite"/>
    </source>
</evidence>
<dbReference type="RefSeq" id="WP_249675144.1">
    <property type="nucleotide sequence ID" value="NZ_JAMCOF010000002.1"/>
</dbReference>
<feature type="coiled-coil region" evidence="1">
    <location>
        <begin position="85"/>
        <end position="112"/>
    </location>
</feature>
<name>A0ABT0P722_9HYPH</name>
<reference evidence="3 4" key="1">
    <citation type="submission" date="2022-05" db="EMBL/GenBank/DDBJ databases">
        <title>Description of the Bartonella bilalgolemii sp. nov. Isolated from Apodemus uralensis (Pallas 1811).</title>
        <authorList>
            <person name="Zgheib R."/>
            <person name="Celebi B."/>
        </authorList>
    </citation>
    <scope>NUCLEOTIDE SEQUENCE [LARGE SCALE GENOMIC DNA]</scope>
    <source>
        <strain evidence="3 4">G70</strain>
    </source>
</reference>
<sequence>MSTKLPWTRLFSSQWIVDVSGMSIVEKGLYMTLILYMCEERRPIVEDAPKLARWAGCSVRVLKNTLDILLRDEKIIRLEDGRLWSLKVEEELNNCNENLDKASEKASKAAKARWDKNRDKSNNDARAMREQCTSNAYAMLNDAINNNNNSYNKKTNTIVLAKKEICSESLEPIDLIEEPTEVDAVENQPEPIATDLENQPPIHEQENISKKAKRSRSDRGCRLPEDFKPNLQYAIDKGLAHDEALLEFERFTNYWLANPSKNANKRDWQRTWYSWVTNPDYG</sequence>